<accession>A0A087XQ74</accession>
<dbReference type="EMBL" id="AYCK01017144">
    <property type="status" value="NOT_ANNOTATED_CDS"/>
    <property type="molecule type" value="Genomic_DNA"/>
</dbReference>
<dbReference type="OrthoDB" id="6080680at2759"/>
<dbReference type="Ensembl" id="ENSPFOT00000007939.1">
    <property type="protein sequence ID" value="ENSPFOP00000007927.1"/>
    <property type="gene ID" value="ENSPFOG00000008008.1"/>
</dbReference>
<organism evidence="6 7">
    <name type="scientific">Poecilia formosa</name>
    <name type="common">Amazon molly</name>
    <name type="synonym">Limia formosa</name>
    <dbReference type="NCBI Taxonomy" id="48698"/>
    <lineage>
        <taxon>Eukaryota</taxon>
        <taxon>Metazoa</taxon>
        <taxon>Chordata</taxon>
        <taxon>Craniata</taxon>
        <taxon>Vertebrata</taxon>
        <taxon>Euteleostomi</taxon>
        <taxon>Actinopterygii</taxon>
        <taxon>Neopterygii</taxon>
        <taxon>Teleostei</taxon>
        <taxon>Neoteleostei</taxon>
        <taxon>Acanthomorphata</taxon>
        <taxon>Ovalentaria</taxon>
        <taxon>Atherinomorphae</taxon>
        <taxon>Cyprinodontiformes</taxon>
        <taxon>Poeciliidae</taxon>
        <taxon>Poeciliinae</taxon>
        <taxon>Poecilia</taxon>
    </lineage>
</organism>
<dbReference type="InterPro" id="IPR050822">
    <property type="entry name" value="Cerebellin_Synaptic_Org"/>
</dbReference>
<sequence>MRAIFLLCLLQAVFGQSQNRFGWNGPAVTQPAADPNLNKICSNDQAACGCCLMQKQMARMEQFFNMTTTEMSQQLMNSKMTLNNIKNNRSAFSVALNNEKTLTCFGPVADDRRVTYKHVFLNLGDSYNAQTGIFTAPSSGVYSLAATVYSLSPVDLPQATCAQLQVNGVAVATLVEKNGLDSEDSSTVVIARHLKAGDQVSVILLKGCNICDDATHYNTFTGFLLYAAETA</sequence>
<dbReference type="SMART" id="SM00110">
    <property type="entry name" value="C1Q"/>
    <property type="match status" value="1"/>
</dbReference>
<evidence type="ECO:0000256" key="2">
    <source>
        <dbReference type="ARBA" id="ARBA00022525"/>
    </source>
</evidence>
<dbReference type="GeneID" id="103154625"/>
<feature type="domain" description="C1q" evidence="5">
    <location>
        <begin position="85"/>
        <end position="231"/>
    </location>
</feature>
<protein>
    <submittedName>
        <fullName evidence="6">Cerebellin 20</fullName>
    </submittedName>
</protein>
<dbReference type="Pfam" id="PF00386">
    <property type="entry name" value="C1q"/>
    <property type="match status" value="1"/>
</dbReference>
<evidence type="ECO:0000256" key="4">
    <source>
        <dbReference type="SAM" id="SignalP"/>
    </source>
</evidence>
<dbReference type="Proteomes" id="UP000028760">
    <property type="component" value="Unassembled WGS sequence"/>
</dbReference>
<evidence type="ECO:0000313" key="6">
    <source>
        <dbReference type="Ensembl" id="ENSPFOP00000007927.1"/>
    </source>
</evidence>
<keyword evidence="7" id="KW-1185">Reference proteome</keyword>
<dbReference type="PANTHER" id="PTHR22923">
    <property type="entry name" value="CEREBELLIN-RELATED"/>
    <property type="match status" value="1"/>
</dbReference>
<evidence type="ECO:0000313" key="7">
    <source>
        <dbReference type="Proteomes" id="UP000028760"/>
    </source>
</evidence>
<dbReference type="PANTHER" id="PTHR22923:SF103">
    <property type="entry name" value="CEREBELLIN 20-RELATED"/>
    <property type="match status" value="1"/>
</dbReference>
<dbReference type="Gene3D" id="2.60.120.40">
    <property type="match status" value="1"/>
</dbReference>
<dbReference type="KEGG" id="pfor:103154625"/>
<keyword evidence="3 4" id="KW-0732">Signal</keyword>
<dbReference type="PROSITE" id="PS50871">
    <property type="entry name" value="C1Q"/>
    <property type="match status" value="1"/>
</dbReference>
<feature type="chain" id="PRO_5012429697" evidence="4">
    <location>
        <begin position="16"/>
        <end position="231"/>
    </location>
</feature>
<dbReference type="GeneTree" id="ENSGT00940000163520"/>
<reference evidence="6" key="3">
    <citation type="submission" date="2025-09" db="UniProtKB">
        <authorList>
            <consortium name="Ensembl"/>
        </authorList>
    </citation>
    <scope>IDENTIFICATION</scope>
</reference>
<dbReference type="GO" id="GO:0005576">
    <property type="term" value="C:extracellular region"/>
    <property type="evidence" value="ECO:0007669"/>
    <property type="project" value="UniProtKB-SubCell"/>
</dbReference>
<dbReference type="SUPFAM" id="SSF49842">
    <property type="entry name" value="TNF-like"/>
    <property type="match status" value="1"/>
</dbReference>
<evidence type="ECO:0000256" key="1">
    <source>
        <dbReference type="ARBA" id="ARBA00004613"/>
    </source>
</evidence>
<evidence type="ECO:0000259" key="5">
    <source>
        <dbReference type="PROSITE" id="PS50871"/>
    </source>
</evidence>
<evidence type="ECO:0000256" key="3">
    <source>
        <dbReference type="ARBA" id="ARBA00022729"/>
    </source>
</evidence>
<dbReference type="AlphaFoldDB" id="A0A087XQ74"/>
<dbReference type="GO" id="GO:0045202">
    <property type="term" value="C:synapse"/>
    <property type="evidence" value="ECO:0007669"/>
    <property type="project" value="TreeGrafter"/>
</dbReference>
<dbReference type="InterPro" id="IPR001073">
    <property type="entry name" value="C1q_dom"/>
</dbReference>
<name>A0A087XQ74_POEFO</name>
<reference evidence="7" key="1">
    <citation type="submission" date="2013-10" db="EMBL/GenBank/DDBJ databases">
        <authorList>
            <person name="Schartl M."/>
            <person name="Warren W."/>
        </authorList>
    </citation>
    <scope>NUCLEOTIDE SEQUENCE [LARGE SCALE GENOMIC DNA]</scope>
    <source>
        <strain evidence="7">female</strain>
    </source>
</reference>
<comment type="subcellular location">
    <subcellularLocation>
        <location evidence="1">Secreted</location>
    </subcellularLocation>
</comment>
<dbReference type="InterPro" id="IPR008983">
    <property type="entry name" value="Tumour_necrosis_fac-like_dom"/>
</dbReference>
<proteinExistence type="predicted"/>
<feature type="signal peptide" evidence="4">
    <location>
        <begin position="1"/>
        <end position="15"/>
    </location>
</feature>
<reference evidence="6" key="2">
    <citation type="submission" date="2025-08" db="UniProtKB">
        <authorList>
            <consortium name="Ensembl"/>
        </authorList>
    </citation>
    <scope>IDENTIFICATION</scope>
</reference>
<dbReference type="OMA" id="TCGCCLM"/>
<dbReference type="RefSeq" id="XP_007576035.1">
    <property type="nucleotide sequence ID" value="XM_007575973.2"/>
</dbReference>
<dbReference type="GO" id="GO:0099558">
    <property type="term" value="P:maintenance of synapse structure"/>
    <property type="evidence" value="ECO:0007669"/>
    <property type="project" value="TreeGrafter"/>
</dbReference>
<dbReference type="PRINTS" id="PR00007">
    <property type="entry name" value="COMPLEMNTC1Q"/>
</dbReference>
<dbReference type="eggNOG" id="ENOG502QU65">
    <property type="taxonomic scope" value="Eukaryota"/>
</dbReference>
<keyword evidence="2" id="KW-0964">Secreted</keyword>